<dbReference type="EMBL" id="JANEYT010000012">
    <property type="protein sequence ID" value="MCQ1057881.1"/>
    <property type="molecule type" value="Genomic_DNA"/>
</dbReference>
<keyword evidence="3" id="KW-1185">Reference proteome</keyword>
<dbReference type="Proteomes" id="UP001524460">
    <property type="component" value="Unassembled WGS sequence"/>
</dbReference>
<proteinExistence type="predicted"/>
<evidence type="ECO:0000256" key="1">
    <source>
        <dbReference type="SAM" id="Coils"/>
    </source>
</evidence>
<name>A0ABT1N294_9GAMM</name>
<evidence type="ECO:0000313" key="3">
    <source>
        <dbReference type="Proteomes" id="UP001524460"/>
    </source>
</evidence>
<feature type="coiled-coil region" evidence="1">
    <location>
        <begin position="117"/>
        <end position="147"/>
    </location>
</feature>
<organism evidence="2 3">
    <name type="scientific">Photobacterium pectinilyticum</name>
    <dbReference type="NCBI Taxonomy" id="2906793"/>
    <lineage>
        <taxon>Bacteria</taxon>
        <taxon>Pseudomonadati</taxon>
        <taxon>Pseudomonadota</taxon>
        <taxon>Gammaproteobacteria</taxon>
        <taxon>Vibrionales</taxon>
        <taxon>Vibrionaceae</taxon>
        <taxon>Photobacterium</taxon>
    </lineage>
</organism>
<keyword evidence="1" id="KW-0175">Coiled coil</keyword>
<comment type="caution">
    <text evidence="2">The sequence shown here is derived from an EMBL/GenBank/DDBJ whole genome shotgun (WGS) entry which is preliminary data.</text>
</comment>
<sequence length="162" mass="17474">MAKSLCKYRRVEITAQFSTISRMVSTANYMCSSCARVASEKGYLCKPSALKRPTDMAHVIKPSLAAVEAVAVDTAAVSEVTNVSSLARASAPAPVLATKLDTPVPVIASHPAVVACRKVARKKAKQLKKLKKLAKKQNKQLKKAIKATRRYHKAIEKAQASV</sequence>
<gene>
    <name evidence="2" type="ORF">NHN17_07415</name>
</gene>
<accession>A0ABT1N294</accession>
<protein>
    <submittedName>
        <fullName evidence="2">Uncharacterized protein</fullName>
    </submittedName>
</protein>
<reference evidence="2 3" key="1">
    <citation type="submission" date="2022-07" db="EMBL/GenBank/DDBJ databases">
        <title>Photobacterium pectinilyticum sp. nov., a marine bacterium isolated from surface seawater of Qingdao offshore.</title>
        <authorList>
            <person name="Wang X."/>
        </authorList>
    </citation>
    <scope>NUCLEOTIDE SEQUENCE [LARGE SCALE GENOMIC DNA]</scope>
    <source>
        <strain evidence="2 3">ZSDE20</strain>
    </source>
</reference>
<evidence type="ECO:0000313" key="2">
    <source>
        <dbReference type="EMBL" id="MCQ1057881.1"/>
    </source>
</evidence>
<dbReference type="RefSeq" id="WP_255041585.1">
    <property type="nucleotide sequence ID" value="NZ_JANEYT010000012.1"/>
</dbReference>